<organism evidence="2">
    <name type="scientific">Chromera velia CCMP2878</name>
    <dbReference type="NCBI Taxonomy" id="1169474"/>
    <lineage>
        <taxon>Eukaryota</taxon>
        <taxon>Sar</taxon>
        <taxon>Alveolata</taxon>
        <taxon>Colpodellida</taxon>
        <taxon>Chromeraceae</taxon>
        <taxon>Chromera</taxon>
    </lineage>
</organism>
<dbReference type="PhylomeDB" id="A0A0G4HN65"/>
<sequence>MSRLAPTEEDVPPDEGQSQSVGNQPVERKDNELCVLFDHGCPTAEAISEMASSRSGYGLAWLLLQFIKKGRCKLPFESLDLSDFSLSARKLKLLLTSIPSGPGIIETLTCGQNRSQFRHELKTHNEGTTFGMLESQTKA</sequence>
<feature type="region of interest" description="Disordered" evidence="1">
    <location>
        <begin position="1"/>
        <end position="25"/>
    </location>
</feature>
<dbReference type="EMBL" id="CDMZ01003229">
    <property type="protein sequence ID" value="CEM45613.1"/>
    <property type="molecule type" value="Genomic_DNA"/>
</dbReference>
<gene>
    <name evidence="2" type="ORF">Cvel_1181</name>
</gene>
<reference evidence="2" key="1">
    <citation type="submission" date="2014-11" db="EMBL/GenBank/DDBJ databases">
        <authorList>
            <person name="Otto D Thomas"/>
            <person name="Naeem Raeece"/>
        </authorList>
    </citation>
    <scope>NUCLEOTIDE SEQUENCE</scope>
</reference>
<dbReference type="AlphaFoldDB" id="A0A0G4HN65"/>
<proteinExistence type="predicted"/>
<evidence type="ECO:0000256" key="1">
    <source>
        <dbReference type="SAM" id="MobiDB-lite"/>
    </source>
</evidence>
<dbReference type="VEuPathDB" id="CryptoDB:Cvel_1181"/>
<evidence type="ECO:0000313" key="2">
    <source>
        <dbReference type="EMBL" id="CEM45613.1"/>
    </source>
</evidence>
<name>A0A0G4HN65_9ALVE</name>
<protein>
    <submittedName>
        <fullName evidence="2">Uncharacterized protein</fullName>
    </submittedName>
</protein>
<accession>A0A0G4HN65</accession>